<dbReference type="NCBIfam" id="TIGR00611">
    <property type="entry name" value="recf"/>
    <property type="match status" value="1"/>
</dbReference>
<dbReference type="GO" id="GO:0006302">
    <property type="term" value="P:double-strand break repair"/>
    <property type="evidence" value="ECO:0007669"/>
    <property type="project" value="TreeGrafter"/>
</dbReference>
<evidence type="ECO:0000256" key="6">
    <source>
        <dbReference type="ARBA" id="ARBA00022741"/>
    </source>
</evidence>
<keyword evidence="9 10" id="KW-0227">DNA damage</keyword>
<feature type="domain" description="AAA+ ATPase" evidence="11">
    <location>
        <begin position="31"/>
        <end position="375"/>
    </location>
</feature>
<dbReference type="PROSITE" id="PS00617">
    <property type="entry name" value="RECF_1"/>
    <property type="match status" value="1"/>
</dbReference>
<dbReference type="GO" id="GO:0003697">
    <property type="term" value="F:single-stranded DNA binding"/>
    <property type="evidence" value="ECO:0007669"/>
    <property type="project" value="UniProtKB-UniRule"/>
</dbReference>
<evidence type="ECO:0000256" key="4">
    <source>
        <dbReference type="ARBA" id="ARBA00022490"/>
    </source>
</evidence>
<dbReference type="Gene3D" id="3.40.50.300">
    <property type="entry name" value="P-loop containing nucleotide triphosphate hydrolases"/>
    <property type="match status" value="1"/>
</dbReference>
<keyword evidence="4 9" id="KW-0963">Cytoplasm</keyword>
<evidence type="ECO:0000256" key="5">
    <source>
        <dbReference type="ARBA" id="ARBA00022705"/>
    </source>
</evidence>
<evidence type="ECO:0000256" key="2">
    <source>
        <dbReference type="ARBA" id="ARBA00008016"/>
    </source>
</evidence>
<evidence type="ECO:0000259" key="11">
    <source>
        <dbReference type="SMART" id="SM00382"/>
    </source>
</evidence>
<comment type="subcellular location">
    <subcellularLocation>
        <location evidence="1 9 10">Cytoplasm</location>
    </subcellularLocation>
</comment>
<name>A0A9X3DXQ2_9HYPH</name>
<gene>
    <name evidence="9 12" type="primary">recF</name>
    <name evidence="12" type="ORF">OSH07_01450</name>
</gene>
<dbReference type="InterPro" id="IPR003395">
    <property type="entry name" value="RecF/RecN/SMC_N"/>
</dbReference>
<evidence type="ECO:0000256" key="1">
    <source>
        <dbReference type="ARBA" id="ARBA00004496"/>
    </source>
</evidence>
<dbReference type="SUPFAM" id="SSF52540">
    <property type="entry name" value="P-loop containing nucleoside triphosphate hydrolases"/>
    <property type="match status" value="1"/>
</dbReference>
<evidence type="ECO:0000256" key="3">
    <source>
        <dbReference type="ARBA" id="ARBA00020170"/>
    </source>
</evidence>
<evidence type="ECO:0000256" key="9">
    <source>
        <dbReference type="HAMAP-Rule" id="MF_00365"/>
    </source>
</evidence>
<evidence type="ECO:0000256" key="8">
    <source>
        <dbReference type="ARBA" id="ARBA00023125"/>
    </source>
</evidence>
<dbReference type="GO" id="GO:0009432">
    <property type="term" value="P:SOS response"/>
    <property type="evidence" value="ECO:0007669"/>
    <property type="project" value="UniProtKB-UniRule"/>
</dbReference>
<dbReference type="PANTHER" id="PTHR32182:SF0">
    <property type="entry name" value="DNA REPLICATION AND REPAIR PROTEIN RECF"/>
    <property type="match status" value="1"/>
</dbReference>
<evidence type="ECO:0000256" key="7">
    <source>
        <dbReference type="ARBA" id="ARBA00022840"/>
    </source>
</evidence>
<dbReference type="GO" id="GO:0000731">
    <property type="term" value="P:DNA synthesis involved in DNA repair"/>
    <property type="evidence" value="ECO:0007669"/>
    <property type="project" value="TreeGrafter"/>
</dbReference>
<dbReference type="Pfam" id="PF02463">
    <property type="entry name" value="SMC_N"/>
    <property type="match status" value="1"/>
</dbReference>
<dbReference type="InterPro" id="IPR027417">
    <property type="entry name" value="P-loop_NTPase"/>
</dbReference>
<accession>A0A9X3DXQ2</accession>
<dbReference type="GO" id="GO:0005737">
    <property type="term" value="C:cytoplasm"/>
    <property type="evidence" value="ECO:0007669"/>
    <property type="project" value="UniProtKB-SubCell"/>
</dbReference>
<comment type="caution">
    <text evidence="12">The sequence shown here is derived from an EMBL/GenBank/DDBJ whole genome shotgun (WGS) entry which is preliminary data.</text>
</comment>
<dbReference type="HAMAP" id="MF_00365">
    <property type="entry name" value="RecF"/>
    <property type="match status" value="1"/>
</dbReference>
<dbReference type="RefSeq" id="WP_266336827.1">
    <property type="nucleotide sequence ID" value="NZ_JAPKNK010000001.1"/>
</dbReference>
<keyword evidence="13" id="KW-1185">Reference proteome</keyword>
<dbReference type="PROSITE" id="PS00618">
    <property type="entry name" value="RECF_2"/>
    <property type="match status" value="1"/>
</dbReference>
<comment type="function">
    <text evidence="9 10">The RecF protein is involved in DNA metabolism; it is required for DNA replication and normal SOS inducibility. RecF binds preferentially to single-stranded, linear DNA. It also seems to bind ATP.</text>
</comment>
<dbReference type="SMART" id="SM00382">
    <property type="entry name" value="AAA"/>
    <property type="match status" value="1"/>
</dbReference>
<comment type="similarity">
    <text evidence="2 9 10">Belongs to the RecF family.</text>
</comment>
<protein>
    <recommendedName>
        <fullName evidence="3 9">DNA replication and repair protein RecF</fullName>
    </recommendedName>
</protein>
<evidence type="ECO:0000256" key="10">
    <source>
        <dbReference type="RuleBase" id="RU000578"/>
    </source>
</evidence>
<dbReference type="InterPro" id="IPR003593">
    <property type="entry name" value="AAA+_ATPase"/>
</dbReference>
<feature type="binding site" evidence="9">
    <location>
        <begin position="39"/>
        <end position="46"/>
    </location>
    <ligand>
        <name>ATP</name>
        <dbReference type="ChEBI" id="CHEBI:30616"/>
    </ligand>
</feature>
<dbReference type="GO" id="GO:0005524">
    <property type="term" value="F:ATP binding"/>
    <property type="evidence" value="ECO:0007669"/>
    <property type="project" value="UniProtKB-UniRule"/>
</dbReference>
<dbReference type="InterPro" id="IPR001238">
    <property type="entry name" value="DNA-binding_RecF"/>
</dbReference>
<dbReference type="Proteomes" id="UP001144805">
    <property type="component" value="Unassembled WGS sequence"/>
</dbReference>
<keyword evidence="6 9" id="KW-0547">Nucleotide-binding</keyword>
<dbReference type="InterPro" id="IPR018078">
    <property type="entry name" value="DNA-binding_RecF_CS"/>
</dbReference>
<dbReference type="InterPro" id="IPR042174">
    <property type="entry name" value="RecF_2"/>
</dbReference>
<keyword evidence="5 9" id="KW-0235">DNA replication</keyword>
<evidence type="ECO:0000313" key="13">
    <source>
        <dbReference type="Proteomes" id="UP001144805"/>
    </source>
</evidence>
<reference evidence="12" key="1">
    <citation type="submission" date="2022-11" db="EMBL/GenBank/DDBJ databases">
        <title>Biodiversity and phylogenetic relationships of bacteria.</title>
        <authorList>
            <person name="Machado R.A.R."/>
            <person name="Bhat A."/>
            <person name="Loulou A."/>
            <person name="Kallel S."/>
        </authorList>
    </citation>
    <scope>NUCLEOTIDE SEQUENCE</scope>
    <source>
        <strain evidence="12">K-TC2</strain>
    </source>
</reference>
<evidence type="ECO:0000313" key="12">
    <source>
        <dbReference type="EMBL" id="MCX5567851.1"/>
    </source>
</evidence>
<keyword evidence="7 9" id="KW-0067">ATP-binding</keyword>
<dbReference type="AlphaFoldDB" id="A0A9X3DXQ2"/>
<dbReference type="EMBL" id="JAPKNK010000001">
    <property type="protein sequence ID" value="MCX5567851.1"/>
    <property type="molecule type" value="Genomic_DNA"/>
</dbReference>
<proteinExistence type="inferred from homology"/>
<organism evidence="12 13">
    <name type="scientific">Kaistia nematophila</name>
    <dbReference type="NCBI Taxonomy" id="2994654"/>
    <lineage>
        <taxon>Bacteria</taxon>
        <taxon>Pseudomonadati</taxon>
        <taxon>Pseudomonadota</taxon>
        <taxon>Alphaproteobacteria</taxon>
        <taxon>Hyphomicrobiales</taxon>
        <taxon>Kaistiaceae</taxon>
        <taxon>Kaistia</taxon>
    </lineage>
</organism>
<keyword evidence="8 9" id="KW-0238">DNA-binding</keyword>
<sequence>MSLVSEVAQPRITRLTLADFRSYTRLDVPISGRLVALSGENGAGKTNLLEAISLLAPGRGLRRADMADMARIGGGGGFVVAVDLDTANGPVRLGTALDGQPPSRRCRIDGAPVSSATAFAEYLRIVWLTPTLDGLFTGPAGDRRRFLDRLVLAVDAQHGARVNAFEKAVRGRNRLLEDPAPDRAWLDGLEAEIAEIGVAVAAARKETAERLAGLIAEERDDASPFPFAVLALEGDVEGWIGEGPAVEAEDRYRAALRNGRARDRAAGRTLVGPQASDLVVRHGPKDVPAGRASTGEQKALLVGIVLAHARLVARMSGLAPIVLLDEIAAHLDQRRRAALFEALDRLGGQVFMTGADPALFAELPQSAQIFTVTPGRVEPFSGEG</sequence>
<keyword evidence="9 10" id="KW-0234">DNA repair</keyword>
<keyword evidence="9 10" id="KW-0742">SOS response</keyword>
<dbReference type="Gene3D" id="1.20.1050.90">
    <property type="entry name" value="RecF/RecN/SMC, N-terminal domain"/>
    <property type="match status" value="1"/>
</dbReference>
<dbReference type="PANTHER" id="PTHR32182">
    <property type="entry name" value="DNA REPLICATION AND REPAIR PROTEIN RECF"/>
    <property type="match status" value="1"/>
</dbReference>
<dbReference type="GO" id="GO:0006260">
    <property type="term" value="P:DNA replication"/>
    <property type="evidence" value="ECO:0007669"/>
    <property type="project" value="UniProtKB-UniRule"/>
</dbReference>